<comment type="caution">
    <text evidence="8">The sequence shown here is derived from an EMBL/GenBank/DDBJ whole genome shotgun (WGS) entry which is preliminary data.</text>
</comment>
<evidence type="ECO:0000256" key="1">
    <source>
        <dbReference type="ARBA" id="ARBA00022605"/>
    </source>
</evidence>
<dbReference type="AlphaFoldDB" id="A0A0G0PUS2"/>
<dbReference type="GO" id="GO:0005737">
    <property type="term" value="C:cytoplasm"/>
    <property type="evidence" value="ECO:0007669"/>
    <property type="project" value="InterPro"/>
</dbReference>
<dbReference type="NCBIfam" id="NF010659">
    <property type="entry name" value="PRK14058.1-1"/>
    <property type="match status" value="1"/>
</dbReference>
<evidence type="ECO:0000313" key="9">
    <source>
        <dbReference type="Proteomes" id="UP000034539"/>
    </source>
</evidence>
<keyword evidence="5" id="KW-0067">ATP-binding</keyword>
<dbReference type="EMBL" id="LBXN01000064">
    <property type="protein sequence ID" value="KKR31623.1"/>
    <property type="molecule type" value="Genomic_DNA"/>
</dbReference>
<dbReference type="GO" id="GO:0006526">
    <property type="term" value="P:L-arginine biosynthetic process"/>
    <property type="evidence" value="ECO:0007669"/>
    <property type="project" value="TreeGrafter"/>
</dbReference>
<dbReference type="InterPro" id="IPR001048">
    <property type="entry name" value="Asp/Glu/Uridylate_kinase"/>
</dbReference>
<dbReference type="GO" id="GO:0005524">
    <property type="term" value="F:ATP binding"/>
    <property type="evidence" value="ECO:0007669"/>
    <property type="project" value="UniProtKB-KW"/>
</dbReference>
<protein>
    <submittedName>
        <fullName evidence="8">Acetylglutamate kinase</fullName>
    </submittedName>
</protein>
<evidence type="ECO:0000256" key="2">
    <source>
        <dbReference type="ARBA" id="ARBA00022679"/>
    </source>
</evidence>
<keyword evidence="1" id="KW-0028">Amino-acid biosynthesis</keyword>
<keyword evidence="4 8" id="KW-0418">Kinase</keyword>
<dbReference type="GO" id="GO:0003991">
    <property type="term" value="F:acetylglutamate kinase activity"/>
    <property type="evidence" value="ECO:0007669"/>
    <property type="project" value="TreeGrafter"/>
</dbReference>
<evidence type="ECO:0000259" key="7">
    <source>
        <dbReference type="Pfam" id="PF00696"/>
    </source>
</evidence>
<dbReference type="InterPro" id="IPR036393">
    <property type="entry name" value="AceGlu_kinase-like_sf"/>
</dbReference>
<dbReference type="Pfam" id="PF00696">
    <property type="entry name" value="AA_kinase"/>
    <property type="match status" value="1"/>
</dbReference>
<dbReference type="PIRSF" id="PIRSF000728">
    <property type="entry name" value="NAGK"/>
    <property type="match status" value="1"/>
</dbReference>
<dbReference type="PANTHER" id="PTHR23342">
    <property type="entry name" value="N-ACETYLGLUTAMATE SYNTHASE"/>
    <property type="match status" value="1"/>
</dbReference>
<dbReference type="NCBIfam" id="TIGR00761">
    <property type="entry name" value="argB"/>
    <property type="match status" value="1"/>
</dbReference>
<evidence type="ECO:0000256" key="6">
    <source>
        <dbReference type="ARBA" id="ARBA00029440"/>
    </source>
</evidence>
<organism evidence="8 9">
    <name type="scientific">Candidatus Gottesmanbacteria bacterium GW2011_GWC2_39_8</name>
    <dbReference type="NCBI Taxonomy" id="1618450"/>
    <lineage>
        <taxon>Bacteria</taxon>
        <taxon>Candidatus Gottesmaniibacteriota</taxon>
    </lineage>
</organism>
<dbReference type="PANTHER" id="PTHR23342:SF20">
    <property type="entry name" value="[LYSW]-AMINOADIPATE KINASE"/>
    <property type="match status" value="1"/>
</dbReference>
<accession>A0A0G0PUS2</accession>
<evidence type="ECO:0000313" key="8">
    <source>
        <dbReference type="EMBL" id="KKR31623.1"/>
    </source>
</evidence>
<keyword evidence="3" id="KW-0547">Nucleotide-binding</keyword>
<dbReference type="Proteomes" id="UP000034539">
    <property type="component" value="Unassembled WGS sequence"/>
</dbReference>
<dbReference type="Gene3D" id="3.40.1160.10">
    <property type="entry name" value="Acetylglutamate kinase-like"/>
    <property type="match status" value="1"/>
</dbReference>
<dbReference type="SUPFAM" id="SSF53633">
    <property type="entry name" value="Carbamate kinase-like"/>
    <property type="match status" value="1"/>
</dbReference>
<comment type="pathway">
    <text evidence="6">Amino-acid biosynthesis.</text>
</comment>
<evidence type="ECO:0000256" key="4">
    <source>
        <dbReference type="ARBA" id="ARBA00022777"/>
    </source>
</evidence>
<name>A0A0G0PUS2_9BACT</name>
<sequence>MIIIKVGGGEKTNWDGIANDLVNLSQLEKIVLVHGASVRRDEVAQKLGAPTKTVVSPSGISSVYTDNKAIEVFLMVYAGLTNKQIVAKLQKYGLNAIGLSGVDGKLWQAKRKNDLLVAENGKVKLIKDNLTGRVERINTDLINLLVENNYIPVLCPPAISFENEIVNTDNDLATAQMAESLGVKEIVVLFEAPGMLENFPDEKSVINNISKKDLELYMEQAKGRMKKKILGAKKAFEMGVTKIYWGDSRIEHPVLSAMEGKGTVID</sequence>
<evidence type="ECO:0000256" key="3">
    <source>
        <dbReference type="ARBA" id="ARBA00022741"/>
    </source>
</evidence>
<keyword evidence="2" id="KW-0808">Transferase</keyword>
<dbReference type="InterPro" id="IPR004662">
    <property type="entry name" value="AcgluKinase_fam"/>
</dbReference>
<gene>
    <name evidence="8" type="ORF">UT63_C0064G0005</name>
</gene>
<feature type="domain" description="Aspartate/glutamate/uridylate kinase" evidence="7">
    <location>
        <begin position="2"/>
        <end position="244"/>
    </location>
</feature>
<proteinExistence type="predicted"/>
<reference evidence="8 9" key="1">
    <citation type="journal article" date="2015" name="Nature">
        <title>rRNA introns, odd ribosomes, and small enigmatic genomes across a large radiation of phyla.</title>
        <authorList>
            <person name="Brown C.T."/>
            <person name="Hug L.A."/>
            <person name="Thomas B.C."/>
            <person name="Sharon I."/>
            <person name="Castelle C.J."/>
            <person name="Singh A."/>
            <person name="Wilkins M.J."/>
            <person name="Williams K.H."/>
            <person name="Banfield J.F."/>
        </authorList>
    </citation>
    <scope>NUCLEOTIDE SEQUENCE [LARGE SCALE GENOMIC DNA]</scope>
</reference>
<evidence type="ECO:0000256" key="5">
    <source>
        <dbReference type="ARBA" id="ARBA00022840"/>
    </source>
</evidence>